<evidence type="ECO:0000256" key="1">
    <source>
        <dbReference type="SAM" id="Phobius"/>
    </source>
</evidence>
<keyword evidence="1" id="KW-0472">Membrane</keyword>
<dbReference type="RefSeq" id="WP_413273895.1">
    <property type="nucleotide sequence ID" value="NZ_JBHFNQ010000212.1"/>
</dbReference>
<dbReference type="Proteomes" id="UP001576774">
    <property type="component" value="Unassembled WGS sequence"/>
</dbReference>
<organism evidence="2 3">
    <name type="scientific">Floridaenema aerugineum BLCC-F46</name>
    <dbReference type="NCBI Taxonomy" id="3153654"/>
    <lineage>
        <taxon>Bacteria</taxon>
        <taxon>Bacillati</taxon>
        <taxon>Cyanobacteriota</taxon>
        <taxon>Cyanophyceae</taxon>
        <taxon>Oscillatoriophycideae</taxon>
        <taxon>Aerosakkonematales</taxon>
        <taxon>Aerosakkonemataceae</taxon>
        <taxon>Floridanema</taxon>
        <taxon>Floridanema aerugineum</taxon>
    </lineage>
</organism>
<gene>
    <name evidence="2" type="ORF">ACE1CC_28975</name>
</gene>
<accession>A0ABV4XEW0</accession>
<keyword evidence="1" id="KW-0812">Transmembrane</keyword>
<reference evidence="2 3" key="1">
    <citation type="submission" date="2024-09" db="EMBL/GenBank/DDBJ databases">
        <title>Floridaenema gen nov. (Aerosakkonemataceae, Aerosakkonematales ord. nov., Cyanobacteria) from benthic tropical and subtropical fresh waters, with the description of four new species.</title>
        <authorList>
            <person name="Moretto J.A."/>
            <person name="Berthold D.E."/>
            <person name="Lefler F.W."/>
            <person name="Huang I.-S."/>
            <person name="Laughinghouse H. IV."/>
        </authorList>
    </citation>
    <scope>NUCLEOTIDE SEQUENCE [LARGE SCALE GENOMIC DNA]</scope>
    <source>
        <strain evidence="2 3">BLCC-F46</strain>
    </source>
</reference>
<protein>
    <submittedName>
        <fullName evidence="2">Uncharacterized protein</fullName>
    </submittedName>
</protein>
<name>A0ABV4XEW0_9CYAN</name>
<evidence type="ECO:0000313" key="3">
    <source>
        <dbReference type="Proteomes" id="UP001576774"/>
    </source>
</evidence>
<sequence>MKLSNQHKLMILEATGSVIIGLINTTAGIIFTIGVVGLHLHFDNKMQPFRCPLEQTLKNQLIQPQLNQCKDCPLLKALNQKKRSKHK</sequence>
<dbReference type="EMBL" id="JBHFNQ010000212">
    <property type="protein sequence ID" value="MFB2880902.1"/>
    <property type="molecule type" value="Genomic_DNA"/>
</dbReference>
<comment type="caution">
    <text evidence="2">The sequence shown here is derived from an EMBL/GenBank/DDBJ whole genome shotgun (WGS) entry which is preliminary data.</text>
</comment>
<proteinExistence type="predicted"/>
<evidence type="ECO:0000313" key="2">
    <source>
        <dbReference type="EMBL" id="MFB2880902.1"/>
    </source>
</evidence>
<keyword evidence="3" id="KW-1185">Reference proteome</keyword>
<keyword evidence="1" id="KW-1133">Transmembrane helix</keyword>
<feature type="transmembrane region" description="Helical" evidence="1">
    <location>
        <begin position="18"/>
        <end position="40"/>
    </location>
</feature>